<dbReference type="Proteomes" id="UP000789759">
    <property type="component" value="Unassembled WGS sequence"/>
</dbReference>
<dbReference type="OrthoDB" id="2391941at2759"/>
<protein>
    <submittedName>
        <fullName evidence="1">163_t:CDS:1</fullName>
    </submittedName>
</protein>
<dbReference type="Gene3D" id="2.100.10.30">
    <property type="entry name" value="Jacalin-like lectin domain"/>
    <property type="match status" value="1"/>
</dbReference>
<gene>
    <name evidence="1" type="ORF">CPELLU_LOCUS5836</name>
</gene>
<dbReference type="InterPro" id="IPR036404">
    <property type="entry name" value="Jacalin-like_lectin_dom_sf"/>
</dbReference>
<evidence type="ECO:0000313" key="1">
    <source>
        <dbReference type="EMBL" id="CAG8575256.1"/>
    </source>
</evidence>
<keyword evidence="2" id="KW-1185">Reference proteome</keyword>
<sequence length="430" mass="50071">MTTLENGENSKDMSWDIRIVEFIDMVSKDISKPTELIIALITKYFPENEIDIFTQIPERSQSILKRNEVEKELGQIMIEELKQNLIEYRDAPRNKQSNYLTNLIKQCDTFYKNLTNENKDNLNLVTIAITYSIMHLVILKEKSTYHKEIFKSYESDLRQKVKGYKKYFLEIYSKWENWRQDYIEIKIPNEVYDNLLGKNITYVNAEINQAAKYIEMCKRVKLRYFNEAKAEFMKMYMYTFALDKFLPNNSNALTIAPNRKIGTIVYGIYGKDTYPDGNLQLKDHDILHQMYNDKPGVITGLNVHAGDVLDCLKVKYKNQIGTTLGNEKGGYVTTIRGLDEKNNYVVGVNIYFRVYGNERVVSGIQFFMSDGQISNIIGNGQKNQKTLEVNCGPIGYNKDFKLIGIQMAESNTKRYITHISFIFEHVRIAK</sequence>
<reference evidence="1" key="1">
    <citation type="submission" date="2021-06" db="EMBL/GenBank/DDBJ databases">
        <authorList>
            <person name="Kallberg Y."/>
            <person name="Tangrot J."/>
            <person name="Rosling A."/>
        </authorList>
    </citation>
    <scope>NUCLEOTIDE SEQUENCE</scope>
    <source>
        <strain evidence="1">FL966</strain>
    </source>
</reference>
<evidence type="ECO:0000313" key="2">
    <source>
        <dbReference type="Proteomes" id="UP000789759"/>
    </source>
</evidence>
<dbReference type="SUPFAM" id="SSF51101">
    <property type="entry name" value="Mannose-binding lectins"/>
    <property type="match status" value="1"/>
</dbReference>
<name>A0A9N9BTZ6_9GLOM</name>
<comment type="caution">
    <text evidence="1">The sequence shown here is derived from an EMBL/GenBank/DDBJ whole genome shotgun (WGS) entry which is preliminary data.</text>
</comment>
<organism evidence="1 2">
    <name type="scientific">Cetraspora pellucida</name>
    <dbReference type="NCBI Taxonomy" id="1433469"/>
    <lineage>
        <taxon>Eukaryota</taxon>
        <taxon>Fungi</taxon>
        <taxon>Fungi incertae sedis</taxon>
        <taxon>Mucoromycota</taxon>
        <taxon>Glomeromycotina</taxon>
        <taxon>Glomeromycetes</taxon>
        <taxon>Diversisporales</taxon>
        <taxon>Gigasporaceae</taxon>
        <taxon>Cetraspora</taxon>
    </lineage>
</organism>
<dbReference type="AlphaFoldDB" id="A0A9N9BTZ6"/>
<proteinExistence type="predicted"/>
<dbReference type="EMBL" id="CAJVQA010003464">
    <property type="protein sequence ID" value="CAG8575256.1"/>
    <property type="molecule type" value="Genomic_DNA"/>
</dbReference>
<accession>A0A9N9BTZ6</accession>